<dbReference type="KEGG" id="cpi:Cpin_3862"/>
<dbReference type="RefSeq" id="WP_012791497.1">
    <property type="nucleotide sequence ID" value="NC_013132.1"/>
</dbReference>
<organism evidence="1 2">
    <name type="scientific">Chitinophaga pinensis (strain ATCC 43595 / DSM 2588 / LMG 13176 / NBRC 15968 / NCIMB 11800 / UQM 2034)</name>
    <dbReference type="NCBI Taxonomy" id="485918"/>
    <lineage>
        <taxon>Bacteria</taxon>
        <taxon>Pseudomonadati</taxon>
        <taxon>Bacteroidota</taxon>
        <taxon>Chitinophagia</taxon>
        <taxon>Chitinophagales</taxon>
        <taxon>Chitinophagaceae</taxon>
        <taxon>Chitinophaga</taxon>
    </lineage>
</organism>
<proteinExistence type="predicted"/>
<sequence length="71" mass="7923">MKEIFIVKATNQVDGKWVMTYLKDDRAGLLEWVPNVNDAIQYGSRGEALAAIGFIIVPGDLFQIENYYAAA</sequence>
<evidence type="ECO:0000313" key="2">
    <source>
        <dbReference type="Proteomes" id="UP000002215"/>
    </source>
</evidence>
<reference evidence="1 2" key="2">
    <citation type="journal article" date="2010" name="Stand. Genomic Sci.">
        <title>Complete genome sequence of Chitinophaga pinensis type strain (UQM 2034).</title>
        <authorList>
            <person name="Glavina Del Rio T."/>
            <person name="Abt B."/>
            <person name="Spring S."/>
            <person name="Lapidus A."/>
            <person name="Nolan M."/>
            <person name="Tice H."/>
            <person name="Copeland A."/>
            <person name="Cheng J.F."/>
            <person name="Chen F."/>
            <person name="Bruce D."/>
            <person name="Goodwin L."/>
            <person name="Pitluck S."/>
            <person name="Ivanova N."/>
            <person name="Mavromatis K."/>
            <person name="Mikhailova N."/>
            <person name="Pati A."/>
            <person name="Chen A."/>
            <person name="Palaniappan K."/>
            <person name="Land M."/>
            <person name="Hauser L."/>
            <person name="Chang Y.J."/>
            <person name="Jeffries C.D."/>
            <person name="Chain P."/>
            <person name="Saunders E."/>
            <person name="Detter J.C."/>
            <person name="Brettin T."/>
            <person name="Rohde M."/>
            <person name="Goker M."/>
            <person name="Bristow J."/>
            <person name="Eisen J.A."/>
            <person name="Markowitz V."/>
            <person name="Hugenholtz P."/>
            <person name="Kyrpides N.C."/>
            <person name="Klenk H.P."/>
            <person name="Lucas S."/>
        </authorList>
    </citation>
    <scope>NUCLEOTIDE SEQUENCE [LARGE SCALE GENOMIC DNA]</scope>
    <source>
        <strain evidence="2">ATCC 43595 / DSM 2588 / LMG 13176 / NBRC 15968 / NCIMB 11800 / UQM 2034</strain>
    </source>
</reference>
<dbReference type="EMBL" id="CP001699">
    <property type="protein sequence ID" value="ACU61324.1"/>
    <property type="molecule type" value="Genomic_DNA"/>
</dbReference>
<gene>
    <name evidence="1" type="ordered locus">Cpin_3862</name>
</gene>
<evidence type="ECO:0000313" key="1">
    <source>
        <dbReference type="EMBL" id="ACU61324.1"/>
    </source>
</evidence>
<dbReference type="AlphaFoldDB" id="A0A979GVE6"/>
<reference evidence="2" key="1">
    <citation type="submission" date="2009-08" db="EMBL/GenBank/DDBJ databases">
        <title>The complete genome of Chitinophaga pinensis DSM 2588.</title>
        <authorList>
            <consortium name="US DOE Joint Genome Institute (JGI-PGF)"/>
            <person name="Lucas S."/>
            <person name="Copeland A."/>
            <person name="Lapidus A."/>
            <person name="Glavina del Rio T."/>
            <person name="Dalin E."/>
            <person name="Tice H."/>
            <person name="Bruce D."/>
            <person name="Goodwin L."/>
            <person name="Pitluck S."/>
            <person name="Kyrpides N."/>
            <person name="Mavromatis K."/>
            <person name="Ivanova N."/>
            <person name="Mikhailova N."/>
            <person name="Sims D."/>
            <person name="Meinche L."/>
            <person name="Brettin T."/>
            <person name="Detter J.C."/>
            <person name="Han C."/>
            <person name="Larimer F."/>
            <person name="Land M."/>
            <person name="Hauser L."/>
            <person name="Markowitz V."/>
            <person name="Cheng J.-F."/>
            <person name="Hugenholtz P."/>
            <person name="Woyke T."/>
            <person name="Wu D."/>
            <person name="Spring S."/>
            <person name="Klenk H.-P."/>
            <person name="Eisen J.A."/>
        </authorList>
    </citation>
    <scope>NUCLEOTIDE SEQUENCE [LARGE SCALE GENOMIC DNA]</scope>
    <source>
        <strain evidence="2">ATCC 43595 / DSM 2588 / LMG 13176 / NBRC 15968 / NCIMB 11800 / UQM 2034</strain>
    </source>
</reference>
<accession>A0A979GVE6</accession>
<protein>
    <submittedName>
        <fullName evidence="1">Uncharacterized protein</fullName>
    </submittedName>
</protein>
<name>A0A979GVE6_CHIPD</name>
<dbReference type="Proteomes" id="UP000002215">
    <property type="component" value="Chromosome"/>
</dbReference>